<name>A0A562YCB4_9FLAO</name>
<evidence type="ECO:0000313" key="1">
    <source>
        <dbReference type="EMBL" id="TWO32074.1"/>
    </source>
</evidence>
<proteinExistence type="predicted"/>
<protein>
    <submittedName>
        <fullName evidence="1">Uncharacterized protein</fullName>
    </submittedName>
</protein>
<dbReference type="EMBL" id="SMZJ02000005">
    <property type="protein sequence ID" value="TWO32074.1"/>
    <property type="molecule type" value="Genomic_DNA"/>
</dbReference>
<sequence>MRKQLSGKNIYKVTIKNIGGLVMPVTIEWVFTDGTKAIDKLQAQIWRRNEYIVTQTFVKYKKVETVSLDPNFEFPDSDVFNNTFPKLERASEFEKFKNNNRK</sequence>
<evidence type="ECO:0000313" key="2">
    <source>
        <dbReference type="Proteomes" id="UP000295814"/>
    </source>
</evidence>
<dbReference type="Proteomes" id="UP000295814">
    <property type="component" value="Unassembled WGS sequence"/>
</dbReference>
<accession>A0A562YCB4</accession>
<organism evidence="1 2">
    <name type="scientific">Seonamhaeicola sediminis</name>
    <dbReference type="NCBI Taxonomy" id="2528206"/>
    <lineage>
        <taxon>Bacteria</taxon>
        <taxon>Pseudomonadati</taxon>
        <taxon>Bacteroidota</taxon>
        <taxon>Flavobacteriia</taxon>
        <taxon>Flavobacteriales</taxon>
        <taxon>Flavobacteriaceae</taxon>
    </lineage>
</organism>
<comment type="caution">
    <text evidence="1">The sequence shown here is derived from an EMBL/GenBank/DDBJ whole genome shotgun (WGS) entry which is preliminary data.</text>
</comment>
<dbReference type="AlphaFoldDB" id="A0A562YCB4"/>
<dbReference type="RefSeq" id="WP_133356336.1">
    <property type="nucleotide sequence ID" value="NZ_SMZJ02000005.1"/>
</dbReference>
<keyword evidence="2" id="KW-1185">Reference proteome</keyword>
<gene>
    <name evidence="1" type="ORF">E1J38_009580</name>
</gene>
<reference evidence="1 2" key="1">
    <citation type="submission" date="2019-07" db="EMBL/GenBank/DDBJ databases">
        <title>Seonamhaeicola sp. W255 draft genome.</title>
        <authorList>
            <person name="Zhang X.-Y."/>
            <person name="Zhang R."/>
            <person name="Zhong Y.-L."/>
            <person name="Du Z.-J."/>
        </authorList>
    </citation>
    <scope>NUCLEOTIDE SEQUENCE [LARGE SCALE GENOMIC DNA]</scope>
    <source>
        <strain evidence="1 2">W255</strain>
    </source>
</reference>